<dbReference type="AlphaFoldDB" id="A0AAV9BPP1"/>
<dbReference type="GO" id="GO:0016579">
    <property type="term" value="P:protein deubiquitination"/>
    <property type="evidence" value="ECO:0007669"/>
    <property type="project" value="InterPro"/>
</dbReference>
<protein>
    <recommendedName>
        <fullName evidence="2">Ubiquitin carboxyl-terminal hydrolase</fullName>
        <ecNumber evidence="2">3.4.19.12</ecNumber>
    </recommendedName>
</protein>
<dbReference type="GO" id="GO:0004843">
    <property type="term" value="F:cysteine-type deubiquitinase activity"/>
    <property type="evidence" value="ECO:0007669"/>
    <property type="project" value="UniProtKB-UniRule"/>
</dbReference>
<comment type="similarity">
    <text evidence="1 2">Belongs to the peptidase C19 family.</text>
</comment>
<keyword evidence="2" id="KW-0833">Ubl conjugation pathway</keyword>
<evidence type="ECO:0000313" key="5">
    <source>
        <dbReference type="EMBL" id="KAK1278773.1"/>
    </source>
</evidence>
<dbReference type="InterPro" id="IPR050164">
    <property type="entry name" value="Peptidase_C19"/>
</dbReference>
<keyword evidence="2 5" id="KW-0378">Hydrolase</keyword>
<keyword evidence="2" id="KW-0788">Thiol protease</keyword>
<dbReference type="PANTHER" id="PTHR24006:SF663">
    <property type="entry name" value="UBIQUITIN CARBOXYL-TERMINAL HYDROLASE 23"/>
    <property type="match status" value="1"/>
</dbReference>
<dbReference type="SUPFAM" id="SSF54001">
    <property type="entry name" value="Cysteine proteinases"/>
    <property type="match status" value="1"/>
</dbReference>
<sequence>MAGDLLESLFKERIEFHRARKPFSFAGSGSADAGFHLETLNPSLPEPPGAAAPSLAAGKRSDGRECLEYGGLDLELNFTMSFQRIGAGLENLGNTCYLNSVLQCLTYTEPFVAYLQSGKHKTSCRTAGFCAMCAIQNHVRIALQSSGKIVSPSPLVKNLRCISRNFRNFRQEDAHEYMINLLESMHKCCLPSGVPSQSQSAYEKSLVHKIFGGRLRSQVKCLQCSYCSDTFDPFLDLSLEISKTDSVLKALERFTAVEQLDGGARQYQCQRCKVKVRAQKQLTVDKAPYVLTIHLKRFESHMPQLKIDKKVHFEPTLNMKPFVSGPYDDLKYTLYGVLVHAGWSTHSGHYYCFVRTSHGLWYSLDDNRVRQVKERDVLNEKAYMLFYVRNRNLIPRKPSVAVCKENNAGNMIGTNKLVSGSHLGRTNQNVLLERRLMTVAHNATISAAECSISQIQMVSSGKHSLENPSLKNAFIPQINGQIVPEELQELALPRPSALISLSRSDPAIAALAEHLQSKKVSDSQTIGHIEDFKRSVPSEVPKYETSSGFHTLKSSASERSLKSSVSEGSLVHETCNVQCDNHLGENGLPAPPKENGCAIDSLSHAPKVDGTDCARLPAQTNTCNVLPETGPGELSCLRGSEGDLKLVEVRSIELSNHCGNPNSDAPMGHSGKPNVNELNILHPTEVKLKKRMKGLSRSVPFGHKKLFLASLSLRKRKKHKHGKQKHVDVGNHKKINLLDNSILRDQDPSTSKTTKMVQMKRNVLGLNKGEVCQAAESINYCVGDSLCTKEKDAGQSSSKGSFVPVDKSKGRLEKQCDARESGGHEKMASSERGIMGMLMRGLEEATVARWDDVELLSCPLREPSNTNDGSLGYVLDEWDEEYDRGKRKKVKGPRDPISGWNPFQEIASMKAQRKRIKTDRVSYRDEPFRI</sequence>
<dbReference type="Pfam" id="PF00443">
    <property type="entry name" value="UCH"/>
    <property type="match status" value="1"/>
</dbReference>
<evidence type="ECO:0000256" key="3">
    <source>
        <dbReference type="SAM" id="MobiDB-lite"/>
    </source>
</evidence>
<feature type="compositionally biased region" description="Basic and acidic residues" evidence="3">
    <location>
        <begin position="806"/>
        <end position="827"/>
    </location>
</feature>
<dbReference type="PROSITE" id="PS00972">
    <property type="entry name" value="USP_1"/>
    <property type="match status" value="1"/>
</dbReference>
<reference evidence="5" key="1">
    <citation type="journal article" date="2023" name="Nat. Commun.">
        <title>Diploid and tetraploid genomes of Acorus and the evolution of monocots.</title>
        <authorList>
            <person name="Ma L."/>
            <person name="Liu K.W."/>
            <person name="Li Z."/>
            <person name="Hsiao Y.Y."/>
            <person name="Qi Y."/>
            <person name="Fu T."/>
            <person name="Tang G.D."/>
            <person name="Zhang D."/>
            <person name="Sun W.H."/>
            <person name="Liu D.K."/>
            <person name="Li Y."/>
            <person name="Chen G.Z."/>
            <person name="Liu X.D."/>
            <person name="Liao X.Y."/>
            <person name="Jiang Y.T."/>
            <person name="Yu X."/>
            <person name="Hao Y."/>
            <person name="Huang J."/>
            <person name="Zhao X.W."/>
            <person name="Ke S."/>
            <person name="Chen Y.Y."/>
            <person name="Wu W.L."/>
            <person name="Hsu J.L."/>
            <person name="Lin Y.F."/>
            <person name="Huang M.D."/>
            <person name="Li C.Y."/>
            <person name="Huang L."/>
            <person name="Wang Z.W."/>
            <person name="Zhao X."/>
            <person name="Zhong W.Y."/>
            <person name="Peng D.H."/>
            <person name="Ahmad S."/>
            <person name="Lan S."/>
            <person name="Zhang J.S."/>
            <person name="Tsai W.C."/>
            <person name="Van de Peer Y."/>
            <person name="Liu Z.J."/>
        </authorList>
    </citation>
    <scope>NUCLEOTIDE SEQUENCE</scope>
    <source>
        <strain evidence="5">SCP</strain>
    </source>
</reference>
<evidence type="ECO:0000256" key="2">
    <source>
        <dbReference type="RuleBase" id="RU366025"/>
    </source>
</evidence>
<dbReference type="GO" id="GO:0006508">
    <property type="term" value="P:proteolysis"/>
    <property type="evidence" value="ECO:0007669"/>
    <property type="project" value="UniProtKB-KW"/>
</dbReference>
<comment type="catalytic activity">
    <reaction evidence="2">
        <text>Thiol-dependent hydrolysis of ester, thioester, amide, peptide and isopeptide bonds formed by the C-terminal Gly of ubiquitin (a 76-residue protein attached to proteins as an intracellular targeting signal).</text>
        <dbReference type="EC" id="3.4.19.12"/>
    </reaction>
</comment>
<organism evidence="5 6">
    <name type="scientific">Acorus gramineus</name>
    <name type="common">Dwarf sweet flag</name>
    <dbReference type="NCBI Taxonomy" id="55184"/>
    <lineage>
        <taxon>Eukaryota</taxon>
        <taxon>Viridiplantae</taxon>
        <taxon>Streptophyta</taxon>
        <taxon>Embryophyta</taxon>
        <taxon>Tracheophyta</taxon>
        <taxon>Spermatophyta</taxon>
        <taxon>Magnoliopsida</taxon>
        <taxon>Liliopsida</taxon>
        <taxon>Acoraceae</taxon>
        <taxon>Acorus</taxon>
    </lineage>
</organism>
<keyword evidence="2" id="KW-0645">Protease</keyword>
<feature type="domain" description="USP" evidence="4">
    <location>
        <begin position="87"/>
        <end position="390"/>
    </location>
</feature>
<evidence type="ECO:0000259" key="4">
    <source>
        <dbReference type="PROSITE" id="PS50235"/>
    </source>
</evidence>
<dbReference type="PROSITE" id="PS00973">
    <property type="entry name" value="USP_2"/>
    <property type="match status" value="1"/>
</dbReference>
<comment type="caution">
    <text evidence="5">The sequence shown here is derived from an EMBL/GenBank/DDBJ whole genome shotgun (WGS) entry which is preliminary data.</text>
</comment>
<dbReference type="InterPro" id="IPR001394">
    <property type="entry name" value="Peptidase_C19_UCH"/>
</dbReference>
<dbReference type="PROSITE" id="PS50235">
    <property type="entry name" value="USP_3"/>
    <property type="match status" value="1"/>
</dbReference>
<proteinExistence type="inferred from homology"/>
<gene>
    <name evidence="5" type="ORF">QJS04_geneDACA007257</name>
</gene>
<feature type="region of interest" description="Disordered" evidence="3">
    <location>
        <begin position="544"/>
        <end position="565"/>
    </location>
</feature>
<reference evidence="5" key="2">
    <citation type="submission" date="2023-06" db="EMBL/GenBank/DDBJ databases">
        <authorList>
            <person name="Ma L."/>
            <person name="Liu K.-W."/>
            <person name="Li Z."/>
            <person name="Hsiao Y.-Y."/>
            <person name="Qi Y."/>
            <person name="Fu T."/>
            <person name="Tang G."/>
            <person name="Zhang D."/>
            <person name="Sun W.-H."/>
            <person name="Liu D.-K."/>
            <person name="Li Y."/>
            <person name="Chen G.-Z."/>
            <person name="Liu X.-D."/>
            <person name="Liao X.-Y."/>
            <person name="Jiang Y.-T."/>
            <person name="Yu X."/>
            <person name="Hao Y."/>
            <person name="Huang J."/>
            <person name="Zhao X.-W."/>
            <person name="Ke S."/>
            <person name="Chen Y.-Y."/>
            <person name="Wu W.-L."/>
            <person name="Hsu J.-L."/>
            <person name="Lin Y.-F."/>
            <person name="Huang M.-D."/>
            <person name="Li C.-Y."/>
            <person name="Huang L."/>
            <person name="Wang Z.-W."/>
            <person name="Zhao X."/>
            <person name="Zhong W.-Y."/>
            <person name="Peng D.-H."/>
            <person name="Ahmad S."/>
            <person name="Lan S."/>
            <person name="Zhang J.-S."/>
            <person name="Tsai W.-C."/>
            <person name="Van De Peer Y."/>
            <person name="Liu Z.-J."/>
        </authorList>
    </citation>
    <scope>NUCLEOTIDE SEQUENCE</scope>
    <source>
        <strain evidence="5">SCP</strain>
        <tissue evidence="5">Leaves</tissue>
    </source>
</reference>
<comment type="function">
    <text evidence="2">Recognizes and hydrolyzes the peptide bond at the C-terminal Gly of ubiquitin. Involved in the processing of poly-ubiquitin precursors as well as that of ubiquitinated proteins.</text>
</comment>
<dbReference type="InterPro" id="IPR018200">
    <property type="entry name" value="USP_CS"/>
</dbReference>
<dbReference type="Proteomes" id="UP001179952">
    <property type="component" value="Unassembled WGS sequence"/>
</dbReference>
<dbReference type="PANTHER" id="PTHR24006">
    <property type="entry name" value="UBIQUITIN CARBOXYL-TERMINAL HYDROLASE"/>
    <property type="match status" value="1"/>
</dbReference>
<dbReference type="EC" id="3.4.19.12" evidence="2"/>
<accession>A0AAV9BPP1</accession>
<dbReference type="InterPro" id="IPR028889">
    <property type="entry name" value="USP"/>
</dbReference>
<dbReference type="CDD" id="cd02661">
    <property type="entry name" value="Peptidase_C19E"/>
    <property type="match status" value="1"/>
</dbReference>
<dbReference type="EMBL" id="JAUJYN010000002">
    <property type="protein sequence ID" value="KAK1278773.1"/>
    <property type="molecule type" value="Genomic_DNA"/>
</dbReference>
<name>A0AAV9BPP1_ACOGR</name>
<dbReference type="FunFam" id="3.90.70.10:FF:000078">
    <property type="entry name" value="Ubiquitin carboxyl-terminal hydrolase 23"/>
    <property type="match status" value="1"/>
</dbReference>
<feature type="compositionally biased region" description="Low complexity" evidence="3">
    <location>
        <begin position="553"/>
        <end position="565"/>
    </location>
</feature>
<dbReference type="Gene3D" id="3.90.70.10">
    <property type="entry name" value="Cysteine proteinases"/>
    <property type="match status" value="1"/>
</dbReference>
<dbReference type="GO" id="GO:0005634">
    <property type="term" value="C:nucleus"/>
    <property type="evidence" value="ECO:0007669"/>
    <property type="project" value="TreeGrafter"/>
</dbReference>
<evidence type="ECO:0000313" key="6">
    <source>
        <dbReference type="Proteomes" id="UP001179952"/>
    </source>
</evidence>
<feature type="region of interest" description="Disordered" evidence="3">
    <location>
        <begin position="790"/>
        <end position="827"/>
    </location>
</feature>
<dbReference type="InterPro" id="IPR038765">
    <property type="entry name" value="Papain-like_cys_pep_sf"/>
</dbReference>
<dbReference type="GO" id="GO:0005829">
    <property type="term" value="C:cytosol"/>
    <property type="evidence" value="ECO:0007669"/>
    <property type="project" value="TreeGrafter"/>
</dbReference>
<keyword evidence="6" id="KW-1185">Reference proteome</keyword>
<evidence type="ECO:0000256" key="1">
    <source>
        <dbReference type="ARBA" id="ARBA00009085"/>
    </source>
</evidence>